<accession>A0ABN7UHV0</accession>
<evidence type="ECO:0000313" key="2">
    <source>
        <dbReference type="Proteomes" id="UP000789901"/>
    </source>
</evidence>
<reference evidence="1 2" key="1">
    <citation type="submission" date="2021-06" db="EMBL/GenBank/DDBJ databases">
        <authorList>
            <person name="Kallberg Y."/>
            <person name="Tangrot J."/>
            <person name="Rosling A."/>
        </authorList>
    </citation>
    <scope>NUCLEOTIDE SEQUENCE [LARGE SCALE GENOMIC DNA]</scope>
    <source>
        <strain evidence="1 2">120-4 pot B 10/14</strain>
    </source>
</reference>
<gene>
    <name evidence="1" type="ORF">GMARGA_LOCUS6870</name>
</gene>
<sequence length="42" mass="4707">PNLDSTLVILGLKFGPSEAEAGHFLKFNRVWLENLSPHFSQP</sequence>
<dbReference type="EMBL" id="CAJVQB010003200">
    <property type="protein sequence ID" value="CAG8600749.1"/>
    <property type="molecule type" value="Genomic_DNA"/>
</dbReference>
<organism evidence="1 2">
    <name type="scientific">Gigaspora margarita</name>
    <dbReference type="NCBI Taxonomy" id="4874"/>
    <lineage>
        <taxon>Eukaryota</taxon>
        <taxon>Fungi</taxon>
        <taxon>Fungi incertae sedis</taxon>
        <taxon>Mucoromycota</taxon>
        <taxon>Glomeromycotina</taxon>
        <taxon>Glomeromycetes</taxon>
        <taxon>Diversisporales</taxon>
        <taxon>Gigasporaceae</taxon>
        <taxon>Gigaspora</taxon>
    </lineage>
</organism>
<protein>
    <submittedName>
        <fullName evidence="1">34508_t:CDS:1</fullName>
    </submittedName>
</protein>
<proteinExistence type="predicted"/>
<dbReference type="Proteomes" id="UP000789901">
    <property type="component" value="Unassembled WGS sequence"/>
</dbReference>
<keyword evidence="2" id="KW-1185">Reference proteome</keyword>
<feature type="non-terminal residue" evidence="1">
    <location>
        <position position="1"/>
    </location>
</feature>
<comment type="caution">
    <text evidence="1">The sequence shown here is derived from an EMBL/GenBank/DDBJ whole genome shotgun (WGS) entry which is preliminary data.</text>
</comment>
<name>A0ABN7UHV0_GIGMA</name>
<evidence type="ECO:0000313" key="1">
    <source>
        <dbReference type="EMBL" id="CAG8600749.1"/>
    </source>
</evidence>